<accession>A0A0H4X4L2</accession>
<organism evidence="2 3">
    <name type="scientific">Pseudomyxococcus hansupus</name>
    <dbReference type="NCBI Taxonomy" id="1297742"/>
    <lineage>
        <taxon>Bacteria</taxon>
        <taxon>Pseudomonadati</taxon>
        <taxon>Myxococcota</taxon>
        <taxon>Myxococcia</taxon>
        <taxon>Myxococcales</taxon>
        <taxon>Cystobacterineae</taxon>
        <taxon>Myxococcaceae</taxon>
        <taxon>Pseudomyxococcus</taxon>
    </lineage>
</organism>
<dbReference type="EMBL" id="CP012109">
    <property type="protein sequence ID" value="AKQ70636.1"/>
    <property type="molecule type" value="Genomic_DNA"/>
</dbReference>
<sequence>MLSRLPGAIRRASRLGPGPLAGRSGTFRVGLHCVNLVSTDRDAACPETVRAQSRVFPRYITRHVLRRNTDMEGSPRARGPGCRTRHHTAGRPRHSPGPHEGARLAHRRAAPGPFGPGGHVCL</sequence>
<feature type="compositionally biased region" description="Basic residues" evidence="1">
    <location>
        <begin position="83"/>
        <end position="96"/>
    </location>
</feature>
<dbReference type="Proteomes" id="UP000009026">
    <property type="component" value="Chromosome"/>
</dbReference>
<dbReference type="KEGG" id="mym:A176_007548"/>
<feature type="region of interest" description="Disordered" evidence="1">
    <location>
        <begin position="67"/>
        <end position="122"/>
    </location>
</feature>
<dbReference type="AlphaFoldDB" id="A0A0H4X4L2"/>
<name>A0A0H4X4L2_9BACT</name>
<evidence type="ECO:0000313" key="2">
    <source>
        <dbReference type="EMBL" id="AKQ70636.1"/>
    </source>
</evidence>
<evidence type="ECO:0000256" key="1">
    <source>
        <dbReference type="SAM" id="MobiDB-lite"/>
    </source>
</evidence>
<proteinExistence type="predicted"/>
<dbReference type="PATRIC" id="fig|1297742.4.peg.7681"/>
<keyword evidence="3" id="KW-1185">Reference proteome</keyword>
<evidence type="ECO:0000313" key="3">
    <source>
        <dbReference type="Proteomes" id="UP000009026"/>
    </source>
</evidence>
<gene>
    <name evidence="2" type="ORF">A176_007548</name>
</gene>
<reference evidence="2 3" key="1">
    <citation type="journal article" date="2016" name="PLoS ONE">
        <title>Complete Genome Sequence and Comparative Genomics of a Novel Myxobacterium Myxococcus hansupus.</title>
        <authorList>
            <person name="Sharma G."/>
            <person name="Narwani T."/>
            <person name="Subramanian S."/>
        </authorList>
    </citation>
    <scope>NUCLEOTIDE SEQUENCE [LARGE SCALE GENOMIC DNA]</scope>
    <source>
        <strain evidence="3">mixupus</strain>
    </source>
</reference>
<dbReference type="STRING" id="1297742.A176_007548"/>
<protein>
    <submittedName>
        <fullName evidence="2">Uncharacterized protein</fullName>
    </submittedName>
</protein>